<dbReference type="PROSITE" id="PS50011">
    <property type="entry name" value="PROTEIN_KINASE_DOM"/>
    <property type="match status" value="1"/>
</dbReference>
<keyword evidence="2 3" id="KW-0067">ATP-binding</keyword>
<accession>E3MCA5</accession>
<dbReference type="GO" id="GO:0005524">
    <property type="term" value="F:ATP binding"/>
    <property type="evidence" value="ECO:0007669"/>
    <property type="project" value="UniProtKB-UniRule"/>
</dbReference>
<dbReference type="InterPro" id="IPR017441">
    <property type="entry name" value="Protein_kinase_ATP_BS"/>
</dbReference>
<evidence type="ECO:0000256" key="1">
    <source>
        <dbReference type="ARBA" id="ARBA00022741"/>
    </source>
</evidence>
<keyword evidence="1 3" id="KW-0547">Nucleotide-binding</keyword>
<evidence type="ECO:0000259" key="5">
    <source>
        <dbReference type="PROSITE" id="PS50011"/>
    </source>
</evidence>
<evidence type="ECO:0000313" key="6">
    <source>
        <dbReference type="EMBL" id="EFO98256.1"/>
    </source>
</evidence>
<evidence type="ECO:0000256" key="4">
    <source>
        <dbReference type="SAM" id="Phobius"/>
    </source>
</evidence>
<dbReference type="Gene3D" id="3.30.200.20">
    <property type="entry name" value="Phosphorylase Kinase, domain 1"/>
    <property type="match status" value="1"/>
</dbReference>
<keyword evidence="4" id="KW-0472">Membrane</keyword>
<dbReference type="OrthoDB" id="3248549at2759"/>
<proteinExistence type="predicted"/>
<dbReference type="STRING" id="31234.E3MCA5"/>
<dbReference type="FunFam" id="1.10.510.10:FF:002502">
    <property type="entry name" value="Serine/threonine-protein kinase flr-4"/>
    <property type="match status" value="1"/>
</dbReference>
<feature type="transmembrane region" description="Helical" evidence="4">
    <location>
        <begin position="423"/>
        <end position="441"/>
    </location>
</feature>
<dbReference type="GO" id="GO:0004674">
    <property type="term" value="F:protein serine/threonine kinase activity"/>
    <property type="evidence" value="ECO:0007669"/>
    <property type="project" value="TreeGrafter"/>
</dbReference>
<dbReference type="EMBL" id="DS268434">
    <property type="protein sequence ID" value="EFO98256.1"/>
    <property type="molecule type" value="Genomic_DNA"/>
</dbReference>
<dbReference type="InterPro" id="IPR008271">
    <property type="entry name" value="Ser/Thr_kinase_AS"/>
</dbReference>
<name>E3MCA5_CAERE</name>
<feature type="transmembrane region" description="Helical" evidence="4">
    <location>
        <begin position="448"/>
        <end position="473"/>
    </location>
</feature>
<dbReference type="GO" id="GO:0005737">
    <property type="term" value="C:cytoplasm"/>
    <property type="evidence" value="ECO:0007669"/>
    <property type="project" value="TreeGrafter"/>
</dbReference>
<dbReference type="OMA" id="LFSCCMV"/>
<dbReference type="SUPFAM" id="SSF56112">
    <property type="entry name" value="Protein kinase-like (PK-like)"/>
    <property type="match status" value="1"/>
</dbReference>
<evidence type="ECO:0000256" key="2">
    <source>
        <dbReference type="ARBA" id="ARBA00022840"/>
    </source>
</evidence>
<dbReference type="eggNOG" id="KOG0198">
    <property type="taxonomic scope" value="Eukaryota"/>
</dbReference>
<dbReference type="Gene3D" id="1.10.510.10">
    <property type="entry name" value="Transferase(Phosphotransferase) domain 1"/>
    <property type="match status" value="1"/>
</dbReference>
<dbReference type="HOGENOM" id="CLU_478368_0_0_1"/>
<dbReference type="GO" id="GO:0030421">
    <property type="term" value="P:defecation"/>
    <property type="evidence" value="ECO:0007669"/>
    <property type="project" value="EnsemblMetazoa"/>
</dbReference>
<keyword evidence="4" id="KW-1133">Transmembrane helix</keyword>
<dbReference type="PROSITE" id="PS00108">
    <property type="entry name" value="PROTEIN_KINASE_ST"/>
    <property type="match status" value="1"/>
</dbReference>
<dbReference type="InterPro" id="IPR011009">
    <property type="entry name" value="Kinase-like_dom_sf"/>
</dbReference>
<protein>
    <submittedName>
        <fullName evidence="6">CRE-FLR-4 protein</fullName>
    </submittedName>
</protein>
<dbReference type="PROSITE" id="PS00107">
    <property type="entry name" value="PROTEIN_KINASE_ATP"/>
    <property type="match status" value="1"/>
</dbReference>
<organism evidence="7">
    <name type="scientific">Caenorhabditis remanei</name>
    <name type="common">Caenorhabditis vulgaris</name>
    <dbReference type="NCBI Taxonomy" id="31234"/>
    <lineage>
        <taxon>Eukaryota</taxon>
        <taxon>Metazoa</taxon>
        <taxon>Ecdysozoa</taxon>
        <taxon>Nematoda</taxon>
        <taxon>Chromadorea</taxon>
        <taxon>Rhabditida</taxon>
        <taxon>Rhabditina</taxon>
        <taxon>Rhabditomorpha</taxon>
        <taxon>Rhabditoidea</taxon>
        <taxon>Rhabditidae</taxon>
        <taxon>Peloderinae</taxon>
        <taxon>Caenorhabditis</taxon>
    </lineage>
</organism>
<evidence type="ECO:0000313" key="7">
    <source>
        <dbReference type="Proteomes" id="UP000008281"/>
    </source>
</evidence>
<dbReference type="InterPro" id="IPR000719">
    <property type="entry name" value="Prot_kinase_dom"/>
</dbReference>
<feature type="domain" description="Protein kinase" evidence="5">
    <location>
        <begin position="42"/>
        <end position="335"/>
    </location>
</feature>
<dbReference type="GO" id="GO:0005886">
    <property type="term" value="C:plasma membrane"/>
    <property type="evidence" value="ECO:0007669"/>
    <property type="project" value="EnsemblMetazoa"/>
</dbReference>
<feature type="transmembrane region" description="Helical" evidence="4">
    <location>
        <begin position="493"/>
        <end position="516"/>
    </location>
</feature>
<dbReference type="SMART" id="SM00220">
    <property type="entry name" value="S_TKc"/>
    <property type="match status" value="1"/>
</dbReference>
<gene>
    <name evidence="6" type="primary">Cre-flr-4</name>
    <name evidence="6" type="ORF">CRE_15336</name>
</gene>
<sequence>MPINYTRNASEGKLILSAQLLQWLDQRIPLGDPMRIPSIESYRYVQDLGKGRFGTVCKFLNGNTLLCETVKKVSMEIFDHWSQDATKVSNRLDTFISEFRYLHKITNDNNRIVNFLGIYSDTKQMYIMSEFLPRGSVKDVIMRETLAEDTAIKYLMETVEALHYLHALTPPVIHRDIKAANLLITIGDSIKLANFGLVRDLAVDGYGIAVASEITLDFRATLLYVAPEVLSSTLGPGNRKAYELPADIWALGCTFIEMLLKLPPHFEYFGNINEIPQVLLGYAKSIDGKELPYTSEVLVPSSSKCVQKIVDLMFVKDPELRPTTKKLRIQIKKILEDDNESEDDTDLMSSASVSLCFLIHIPCSSSFQNSSTDGATYPTLNNLNDRKVGRSGGSCLPIEDMEYAVTKNELPKRKKRKPNHSNGAHFVIASGYYLSRILYFLNILSRSICYLLLFLSLGITALGLFLLISYFVVRFVRYVIALHCNCDLMQPQYLIISGILIVLMFALLFSCCMVALGEYKFRMANQTLGGSKFFLPRPQKSAKLCGVTVITGKDDIPDVTGPLEEEVALSPSVMKNHDDYYYDTP</sequence>
<dbReference type="FunCoup" id="E3MCA5">
    <property type="interactions" value="47"/>
</dbReference>
<dbReference type="PANTHER" id="PTHR24361">
    <property type="entry name" value="MITOGEN-ACTIVATED KINASE KINASE KINASE"/>
    <property type="match status" value="1"/>
</dbReference>
<keyword evidence="4" id="KW-0812">Transmembrane</keyword>
<dbReference type="InterPro" id="IPR053235">
    <property type="entry name" value="Ser_Thr_kinase"/>
</dbReference>
<dbReference type="AlphaFoldDB" id="E3MCA5"/>
<dbReference type="Pfam" id="PF00069">
    <property type="entry name" value="Pkinase"/>
    <property type="match status" value="1"/>
</dbReference>
<evidence type="ECO:0000256" key="3">
    <source>
        <dbReference type="PROSITE-ProRule" id="PRU10141"/>
    </source>
</evidence>
<reference evidence="6" key="1">
    <citation type="submission" date="2007-07" db="EMBL/GenBank/DDBJ databases">
        <title>PCAP assembly of the Caenorhabditis remanei genome.</title>
        <authorList>
            <consortium name="The Caenorhabditis remanei Sequencing Consortium"/>
            <person name="Wilson R.K."/>
        </authorList>
    </citation>
    <scope>NUCLEOTIDE SEQUENCE [LARGE SCALE GENOMIC DNA]</scope>
    <source>
        <strain evidence="6">PB4641</strain>
    </source>
</reference>
<keyword evidence="7" id="KW-1185">Reference proteome</keyword>
<dbReference type="InParanoid" id="E3MCA5"/>
<feature type="binding site" evidence="3">
    <location>
        <position position="72"/>
    </location>
    <ligand>
        <name>ATP</name>
        <dbReference type="ChEBI" id="CHEBI:30616"/>
    </ligand>
</feature>
<dbReference type="Proteomes" id="UP000008281">
    <property type="component" value="Unassembled WGS sequence"/>
</dbReference>